<comment type="caution">
    <text evidence="1">The sequence shown here is derived from an EMBL/GenBank/DDBJ whole genome shotgun (WGS) entry which is preliminary data.</text>
</comment>
<dbReference type="AlphaFoldDB" id="A0A9P6C516"/>
<accession>A0A9P6C516</accession>
<evidence type="ECO:0000313" key="1">
    <source>
        <dbReference type="EMBL" id="KAF9449350.1"/>
    </source>
</evidence>
<sequence length="57" mass="6162">MNEQQAAFPPIQSVSRDELLGSPIGESTIDHIALGDRVPFMLQSREMAGYVATMSPA</sequence>
<dbReference type="OrthoDB" id="2745718at2759"/>
<organism evidence="1 2">
    <name type="scientific">Macrolepiota fuliginosa MF-IS2</name>
    <dbReference type="NCBI Taxonomy" id="1400762"/>
    <lineage>
        <taxon>Eukaryota</taxon>
        <taxon>Fungi</taxon>
        <taxon>Dikarya</taxon>
        <taxon>Basidiomycota</taxon>
        <taxon>Agaricomycotina</taxon>
        <taxon>Agaricomycetes</taxon>
        <taxon>Agaricomycetidae</taxon>
        <taxon>Agaricales</taxon>
        <taxon>Agaricineae</taxon>
        <taxon>Agaricaceae</taxon>
        <taxon>Macrolepiota</taxon>
    </lineage>
</organism>
<dbReference type="Proteomes" id="UP000807342">
    <property type="component" value="Unassembled WGS sequence"/>
</dbReference>
<gene>
    <name evidence="1" type="ORF">P691DRAFT_759129</name>
</gene>
<dbReference type="EMBL" id="MU151133">
    <property type="protein sequence ID" value="KAF9449350.1"/>
    <property type="molecule type" value="Genomic_DNA"/>
</dbReference>
<evidence type="ECO:0000313" key="2">
    <source>
        <dbReference type="Proteomes" id="UP000807342"/>
    </source>
</evidence>
<keyword evidence="2" id="KW-1185">Reference proteome</keyword>
<protein>
    <submittedName>
        <fullName evidence="1">Uncharacterized protein</fullName>
    </submittedName>
</protein>
<proteinExistence type="predicted"/>
<reference evidence="1" key="1">
    <citation type="submission" date="2020-11" db="EMBL/GenBank/DDBJ databases">
        <authorList>
            <consortium name="DOE Joint Genome Institute"/>
            <person name="Ahrendt S."/>
            <person name="Riley R."/>
            <person name="Andreopoulos W."/>
            <person name="Labutti K."/>
            <person name="Pangilinan J."/>
            <person name="Ruiz-Duenas F.J."/>
            <person name="Barrasa J.M."/>
            <person name="Sanchez-Garcia M."/>
            <person name="Camarero S."/>
            <person name="Miyauchi S."/>
            <person name="Serrano A."/>
            <person name="Linde D."/>
            <person name="Babiker R."/>
            <person name="Drula E."/>
            <person name="Ayuso-Fernandez I."/>
            <person name="Pacheco R."/>
            <person name="Padilla G."/>
            <person name="Ferreira P."/>
            <person name="Barriuso J."/>
            <person name="Kellner H."/>
            <person name="Castanera R."/>
            <person name="Alfaro M."/>
            <person name="Ramirez L."/>
            <person name="Pisabarro A.G."/>
            <person name="Kuo A."/>
            <person name="Tritt A."/>
            <person name="Lipzen A."/>
            <person name="He G."/>
            <person name="Yan M."/>
            <person name="Ng V."/>
            <person name="Cullen D."/>
            <person name="Martin F."/>
            <person name="Rosso M.-N."/>
            <person name="Henrissat B."/>
            <person name="Hibbett D."/>
            <person name="Martinez A.T."/>
            <person name="Grigoriev I.V."/>
        </authorList>
    </citation>
    <scope>NUCLEOTIDE SEQUENCE</scope>
    <source>
        <strain evidence="1">MF-IS2</strain>
    </source>
</reference>
<name>A0A9P6C516_9AGAR</name>